<accession>A0ABP3CY27</accession>
<keyword evidence="3" id="KW-1185">Reference proteome</keyword>
<feature type="signal peptide" evidence="1">
    <location>
        <begin position="1"/>
        <end position="26"/>
    </location>
</feature>
<dbReference type="Proteomes" id="UP001500399">
    <property type="component" value="Unassembled WGS sequence"/>
</dbReference>
<comment type="caution">
    <text evidence="2">The sequence shown here is derived from an EMBL/GenBank/DDBJ whole genome shotgun (WGS) entry which is preliminary data.</text>
</comment>
<dbReference type="RefSeq" id="WP_304987541.1">
    <property type="nucleotide sequence ID" value="NZ_BAAACR010000017.1"/>
</dbReference>
<organism evidence="2 3">
    <name type="scientific">Selenomonas dianae</name>
    <dbReference type="NCBI Taxonomy" id="135079"/>
    <lineage>
        <taxon>Bacteria</taxon>
        <taxon>Bacillati</taxon>
        <taxon>Bacillota</taxon>
        <taxon>Negativicutes</taxon>
        <taxon>Selenomonadales</taxon>
        <taxon>Selenomonadaceae</taxon>
        <taxon>Selenomonas</taxon>
    </lineage>
</organism>
<name>A0ABP3CY27_9FIRM</name>
<gene>
    <name evidence="2" type="ORF">GCM10008919_21230</name>
</gene>
<sequence>MNIVRNILCAALTALGALALTVPAAAAPAVPDAEAQLDVIAASDALWKEIENYHVTRNTPQSDHKYDFFVAVTDLDGNGRLELLVSQHDYNEHLLHHAWRSLSEVQRDVVRDLIRFFPSHVRSSAYEVSADRSHLEPIPIVDSATGEPFPYYGSDGFPDFTGISCTPRVTEEGCLYHVTTDHLVGGQLEIRDGAALCAIASETQTILLRDGRMTVTWVGHADGTASTFGNYVEPIFTRMKIVATGEEIDPQNVPPEYDWANSGHRVNAFPRRELEQNPRTVLGNSYYGWTHDGEEVHLGRG</sequence>
<proteinExistence type="predicted"/>
<keyword evidence="1" id="KW-0732">Signal</keyword>
<evidence type="ECO:0000313" key="2">
    <source>
        <dbReference type="EMBL" id="GAA0217864.1"/>
    </source>
</evidence>
<dbReference type="EMBL" id="BAAACR010000017">
    <property type="protein sequence ID" value="GAA0217864.1"/>
    <property type="molecule type" value="Genomic_DNA"/>
</dbReference>
<evidence type="ECO:0000256" key="1">
    <source>
        <dbReference type="SAM" id="SignalP"/>
    </source>
</evidence>
<evidence type="ECO:0000313" key="3">
    <source>
        <dbReference type="Proteomes" id="UP001500399"/>
    </source>
</evidence>
<protein>
    <submittedName>
        <fullName evidence="2">Uncharacterized protein</fullName>
    </submittedName>
</protein>
<feature type="chain" id="PRO_5046179753" evidence="1">
    <location>
        <begin position="27"/>
        <end position="301"/>
    </location>
</feature>
<reference evidence="3" key="1">
    <citation type="journal article" date="2019" name="Int. J. Syst. Evol. Microbiol.">
        <title>The Global Catalogue of Microorganisms (GCM) 10K type strain sequencing project: providing services to taxonomists for standard genome sequencing and annotation.</title>
        <authorList>
            <consortium name="The Broad Institute Genomics Platform"/>
            <consortium name="The Broad Institute Genome Sequencing Center for Infectious Disease"/>
            <person name="Wu L."/>
            <person name="Ma J."/>
        </authorList>
    </citation>
    <scope>NUCLEOTIDE SEQUENCE [LARGE SCALE GENOMIC DNA]</scope>
    <source>
        <strain evidence="3">JCM 8542</strain>
    </source>
</reference>